<evidence type="ECO:0000313" key="3">
    <source>
        <dbReference type="Proteomes" id="UP000315095"/>
    </source>
</evidence>
<name>A0A4P5NSK9_9PROT</name>
<evidence type="ECO:0000256" key="1">
    <source>
        <dbReference type="SAM" id="MobiDB-lite"/>
    </source>
</evidence>
<accession>A0A4P5NSK9</accession>
<keyword evidence="3" id="KW-1185">Reference proteome</keyword>
<feature type="region of interest" description="Disordered" evidence="1">
    <location>
        <begin position="1"/>
        <end position="25"/>
    </location>
</feature>
<proteinExistence type="predicted"/>
<dbReference type="AlphaFoldDB" id="A0A4P5NSK9"/>
<organism evidence="2 3">
    <name type="scientific">Komagataeibacter diospyri</name>
    <dbReference type="NCBI Taxonomy" id="1932662"/>
    <lineage>
        <taxon>Bacteria</taxon>
        <taxon>Pseudomonadati</taxon>
        <taxon>Pseudomonadota</taxon>
        <taxon>Alphaproteobacteria</taxon>
        <taxon>Acetobacterales</taxon>
        <taxon>Acetobacteraceae</taxon>
        <taxon>Komagataeibacter</taxon>
    </lineage>
</organism>
<dbReference type="Proteomes" id="UP000315095">
    <property type="component" value="Unassembled WGS sequence"/>
</dbReference>
<evidence type="ECO:0000313" key="2">
    <source>
        <dbReference type="EMBL" id="GCE84728.1"/>
    </source>
</evidence>
<comment type="caution">
    <text evidence="2">The sequence shown here is derived from an EMBL/GenBank/DDBJ whole genome shotgun (WGS) entry which is preliminary data.</text>
</comment>
<sequence length="74" mass="8139">MFNSIPGRTHDALIANSPILQAGHGRDETDFITEEKHNVLPPGGETVTSALTDRKGEKVAFLSRQARELPKKSR</sequence>
<protein>
    <submittedName>
        <fullName evidence="2">Uncharacterized protein</fullName>
    </submittedName>
</protein>
<dbReference type="EMBL" id="BDLU01000063">
    <property type="protein sequence ID" value="GCE84728.1"/>
    <property type="molecule type" value="Genomic_DNA"/>
</dbReference>
<gene>
    <name evidence="2" type="ORF">MSKU9_2869</name>
</gene>
<reference evidence="3" key="1">
    <citation type="submission" date="2017-01" db="EMBL/GenBank/DDBJ databases">
        <title>Komagataeibacter sp. MSKU9 whole genome sequencing project.</title>
        <authorList>
            <person name="Matsutani M."/>
            <person name="Naloka K."/>
            <person name="Theeragool G."/>
            <person name="Yakushi T."/>
            <person name="Matsushita K."/>
        </authorList>
    </citation>
    <scope>NUCLEOTIDE SEQUENCE [LARGE SCALE GENOMIC DNA]</scope>
    <source>
        <strain evidence="3">MSKU9</strain>
    </source>
</reference>